<dbReference type="AlphaFoldDB" id="A0A971M295"/>
<comment type="caution">
    <text evidence="23">The sequence shown here is derived from an EMBL/GenBank/DDBJ whole genome shotgun (WGS) entry which is preliminary data.</text>
</comment>
<keyword evidence="9 20" id="KW-0812">Transmembrane</keyword>
<feature type="region of interest" description="Disordered" evidence="19">
    <location>
        <begin position="708"/>
        <end position="738"/>
    </location>
</feature>
<evidence type="ECO:0000256" key="11">
    <source>
        <dbReference type="ARBA" id="ARBA00022960"/>
    </source>
</evidence>
<keyword evidence="5" id="KW-0121">Carboxypeptidase</keyword>
<dbReference type="InterPro" id="IPR050396">
    <property type="entry name" value="Glycosyltr_51/Transpeptidase"/>
</dbReference>
<keyword evidence="11" id="KW-0133">Cell shape</keyword>
<dbReference type="InterPro" id="IPR023346">
    <property type="entry name" value="Lysozyme-like_dom_sf"/>
</dbReference>
<dbReference type="Pfam" id="PF00905">
    <property type="entry name" value="Transpeptidase"/>
    <property type="match status" value="1"/>
</dbReference>
<dbReference type="SUPFAM" id="SSF56601">
    <property type="entry name" value="beta-lactamase/transpeptidase-like"/>
    <property type="match status" value="1"/>
</dbReference>
<comment type="pathway">
    <text evidence="2">Cell wall biogenesis; peptidoglycan biosynthesis.</text>
</comment>
<evidence type="ECO:0000256" key="16">
    <source>
        <dbReference type="ARBA" id="ARBA00023316"/>
    </source>
</evidence>
<evidence type="ECO:0000256" key="1">
    <source>
        <dbReference type="ARBA" id="ARBA00004370"/>
    </source>
</evidence>
<dbReference type="GO" id="GO:0030288">
    <property type="term" value="C:outer membrane-bounded periplasmic space"/>
    <property type="evidence" value="ECO:0007669"/>
    <property type="project" value="TreeGrafter"/>
</dbReference>
<keyword evidence="13 20" id="KW-1133">Transmembrane helix</keyword>
<comment type="catalytic activity">
    <reaction evidence="17">
        <text>Preferential cleavage: (Ac)2-L-Lys-D-Ala-|-D-Ala. Also transpeptidation of peptidyl-alanyl moieties that are N-acyl substituents of D-alanine.</text>
        <dbReference type="EC" id="3.4.16.4"/>
    </reaction>
</comment>
<dbReference type="SUPFAM" id="SSF53955">
    <property type="entry name" value="Lysozyme-like"/>
    <property type="match status" value="1"/>
</dbReference>
<evidence type="ECO:0000256" key="10">
    <source>
        <dbReference type="ARBA" id="ARBA00022801"/>
    </source>
</evidence>
<dbReference type="NCBIfam" id="TIGR02074">
    <property type="entry name" value="PBP_1a_fam"/>
    <property type="match status" value="1"/>
</dbReference>
<evidence type="ECO:0000259" key="21">
    <source>
        <dbReference type="Pfam" id="PF00905"/>
    </source>
</evidence>
<dbReference type="GO" id="GO:0016020">
    <property type="term" value="C:membrane"/>
    <property type="evidence" value="ECO:0007669"/>
    <property type="project" value="UniProtKB-SubCell"/>
</dbReference>
<feature type="domain" description="Penicillin-binding protein transpeptidase" evidence="21">
    <location>
        <begin position="410"/>
        <end position="646"/>
    </location>
</feature>
<evidence type="ECO:0000256" key="17">
    <source>
        <dbReference type="ARBA" id="ARBA00034000"/>
    </source>
</evidence>
<dbReference type="InterPro" id="IPR012338">
    <property type="entry name" value="Beta-lactam/transpept-like"/>
</dbReference>
<dbReference type="PANTHER" id="PTHR32282:SF27">
    <property type="entry name" value="PENICILLIN-BINDING PROTEIN 1A"/>
    <property type="match status" value="1"/>
</dbReference>
<sequence>MKRKLQFYLTLLVICSTVLLVLGLSVYVIKDIPSVKVLKHLENRPVSSIYGANDELVYLLVPDNRVFVGYSRIPKHVKDAFLAAEDAEFFKHGAVDPQGVLRAFLKNIISGRVVQGGSTITQQVIKSLILGPERSMLRKAREAILAYKLEGYLSKKEILNLYLNNVYMGHGVYGVEAASQVYFGKHIWNVTRAEAALLAGIVQAPSRSTPKRHPGNARIRQEYVIGQMADKGFIDEKRKSEMLNEKINIREDNGVFTDSYFKDYVLRYIEEKYGKGVLSTQKLSIYTTVDPQFQKLAEGAMKRGLGVYEQRKGVYAVLYHLERKKWDRFLKAQDRDLKQSSFKVGKTYTILVSERFNDGYGVLAGKEKGMLKIDTFPYKPGDVVKGVYEGVGAGKVRLFQPVKSLNVEGALLCMDVRTGYVYAMVGGRDFEQSPYNRAVTAKVQSGSAFKPFIYLTALKKGYTPDSMIPDEPKAYPAGGGRSWTPRNYDGVYTGQVSMRDAVAYSKNAATVRLLEEIGVSAVRESVAELGINANLPQELSIALGTSNLTLLDLVKGFSAFANGGYRIQPVFVRKVVDRNGTVLEENPVRKERVLPEDIALAMNMLLKGPTTYGTAKGVSRLGYPLAGKTGTTSNYYDALFVGYSPHIATGVWVGFDLRTSLGHGESGARVCLPIWMSFMGSALKRYPPDDFVPAAPAEPENRLDFWNWFRPEPKSEPKSDRQPEPRQEPKPEPWPRIY</sequence>
<evidence type="ECO:0000256" key="19">
    <source>
        <dbReference type="SAM" id="MobiDB-lite"/>
    </source>
</evidence>
<evidence type="ECO:0000256" key="8">
    <source>
        <dbReference type="ARBA" id="ARBA00022679"/>
    </source>
</evidence>
<dbReference type="GO" id="GO:0008955">
    <property type="term" value="F:peptidoglycan glycosyltransferase activity"/>
    <property type="evidence" value="ECO:0007669"/>
    <property type="project" value="UniProtKB-EC"/>
</dbReference>
<keyword evidence="12" id="KW-0573">Peptidoglycan synthesis</keyword>
<dbReference type="GO" id="GO:0006508">
    <property type="term" value="P:proteolysis"/>
    <property type="evidence" value="ECO:0007669"/>
    <property type="project" value="UniProtKB-KW"/>
</dbReference>
<evidence type="ECO:0000256" key="6">
    <source>
        <dbReference type="ARBA" id="ARBA00022670"/>
    </source>
</evidence>
<dbReference type="PANTHER" id="PTHR32282">
    <property type="entry name" value="BINDING PROTEIN TRANSPEPTIDASE, PUTATIVE-RELATED"/>
    <property type="match status" value="1"/>
</dbReference>
<evidence type="ECO:0000256" key="15">
    <source>
        <dbReference type="ARBA" id="ARBA00023268"/>
    </source>
</evidence>
<reference evidence="23" key="2">
    <citation type="submission" date="2020-01" db="EMBL/GenBank/DDBJ databases">
        <authorList>
            <person name="Campanaro S."/>
        </authorList>
    </citation>
    <scope>NUCLEOTIDE SEQUENCE</scope>
    <source>
        <strain evidence="23">AS06rmzACSIP_7</strain>
    </source>
</reference>
<accession>A0A971M295</accession>
<evidence type="ECO:0000256" key="20">
    <source>
        <dbReference type="SAM" id="Phobius"/>
    </source>
</evidence>
<name>A0A971M295_9BACT</name>
<dbReference type="GO" id="GO:0071555">
    <property type="term" value="P:cell wall organization"/>
    <property type="evidence" value="ECO:0007669"/>
    <property type="project" value="UniProtKB-KW"/>
</dbReference>
<comment type="similarity">
    <text evidence="4">In the N-terminal section; belongs to the glycosyltransferase 51 family.</text>
</comment>
<dbReference type="GO" id="GO:0009002">
    <property type="term" value="F:serine-type D-Ala-D-Ala carboxypeptidase activity"/>
    <property type="evidence" value="ECO:0007669"/>
    <property type="project" value="UniProtKB-EC"/>
</dbReference>
<keyword evidence="15" id="KW-0511">Multifunctional enzyme</keyword>
<evidence type="ECO:0000256" key="2">
    <source>
        <dbReference type="ARBA" id="ARBA00004752"/>
    </source>
</evidence>
<dbReference type="Proteomes" id="UP000777265">
    <property type="component" value="Unassembled WGS sequence"/>
</dbReference>
<dbReference type="GO" id="GO:0008360">
    <property type="term" value="P:regulation of cell shape"/>
    <property type="evidence" value="ECO:0007669"/>
    <property type="project" value="UniProtKB-KW"/>
</dbReference>
<feature type="domain" description="Glycosyl transferase family 51" evidence="22">
    <location>
        <begin position="62"/>
        <end position="228"/>
    </location>
</feature>
<reference evidence="23" key="1">
    <citation type="journal article" date="2020" name="Biotechnol. Biofuels">
        <title>New insights from the biogas microbiome by comprehensive genome-resolved metagenomics of nearly 1600 species originating from multiple anaerobic digesters.</title>
        <authorList>
            <person name="Campanaro S."/>
            <person name="Treu L."/>
            <person name="Rodriguez-R L.M."/>
            <person name="Kovalovszki A."/>
            <person name="Ziels R.M."/>
            <person name="Maus I."/>
            <person name="Zhu X."/>
            <person name="Kougias P.G."/>
            <person name="Basile A."/>
            <person name="Luo G."/>
            <person name="Schluter A."/>
            <person name="Konstantinidis K.T."/>
            <person name="Angelidaki I."/>
        </authorList>
    </citation>
    <scope>NUCLEOTIDE SEQUENCE</scope>
    <source>
        <strain evidence="23">AS06rmzACSIP_7</strain>
    </source>
</reference>
<dbReference type="FunFam" id="1.10.3810.10:FF:000001">
    <property type="entry name" value="Penicillin-binding protein 1A"/>
    <property type="match status" value="1"/>
</dbReference>
<evidence type="ECO:0000259" key="22">
    <source>
        <dbReference type="Pfam" id="PF00912"/>
    </source>
</evidence>
<evidence type="ECO:0000256" key="18">
    <source>
        <dbReference type="ARBA" id="ARBA00049902"/>
    </source>
</evidence>
<dbReference type="InterPro" id="IPR001460">
    <property type="entry name" value="PCN-bd_Tpept"/>
</dbReference>
<evidence type="ECO:0000256" key="13">
    <source>
        <dbReference type="ARBA" id="ARBA00022989"/>
    </source>
</evidence>
<evidence type="ECO:0000256" key="9">
    <source>
        <dbReference type="ARBA" id="ARBA00022692"/>
    </source>
</evidence>
<dbReference type="InterPro" id="IPR001264">
    <property type="entry name" value="Glyco_trans_51"/>
</dbReference>
<dbReference type="Gene3D" id="1.10.3810.10">
    <property type="entry name" value="Biosynthetic peptidoglycan transglycosylase-like"/>
    <property type="match status" value="1"/>
</dbReference>
<dbReference type="EMBL" id="JAAYEE010000040">
    <property type="protein sequence ID" value="NLW34334.1"/>
    <property type="molecule type" value="Genomic_DNA"/>
</dbReference>
<feature type="transmembrane region" description="Helical" evidence="20">
    <location>
        <begin position="7"/>
        <end position="29"/>
    </location>
</feature>
<evidence type="ECO:0000256" key="14">
    <source>
        <dbReference type="ARBA" id="ARBA00023136"/>
    </source>
</evidence>
<dbReference type="Pfam" id="PF00912">
    <property type="entry name" value="Transgly"/>
    <property type="match status" value="1"/>
</dbReference>
<evidence type="ECO:0000256" key="12">
    <source>
        <dbReference type="ARBA" id="ARBA00022984"/>
    </source>
</evidence>
<protein>
    <submittedName>
        <fullName evidence="23">PBP1A family penicillin-binding protein</fullName>
    </submittedName>
</protein>
<dbReference type="InterPro" id="IPR036950">
    <property type="entry name" value="PBP_transglycosylase"/>
</dbReference>
<comment type="similarity">
    <text evidence="3">In the C-terminal section; belongs to the transpeptidase family.</text>
</comment>
<keyword evidence="16" id="KW-0961">Cell wall biogenesis/degradation</keyword>
<evidence type="ECO:0000256" key="3">
    <source>
        <dbReference type="ARBA" id="ARBA00007090"/>
    </source>
</evidence>
<evidence type="ECO:0000256" key="7">
    <source>
        <dbReference type="ARBA" id="ARBA00022676"/>
    </source>
</evidence>
<evidence type="ECO:0000313" key="23">
    <source>
        <dbReference type="EMBL" id="NLW34334.1"/>
    </source>
</evidence>
<keyword evidence="6" id="KW-0645">Protease</keyword>
<keyword evidence="8" id="KW-0808">Transferase</keyword>
<dbReference type="Gene3D" id="3.40.710.10">
    <property type="entry name" value="DD-peptidase/beta-lactamase superfamily"/>
    <property type="match status" value="2"/>
</dbReference>
<keyword evidence="7" id="KW-0328">Glycosyltransferase</keyword>
<organism evidence="23 24">
    <name type="scientific">Syntrophorhabdus aromaticivorans</name>
    <dbReference type="NCBI Taxonomy" id="328301"/>
    <lineage>
        <taxon>Bacteria</taxon>
        <taxon>Pseudomonadati</taxon>
        <taxon>Thermodesulfobacteriota</taxon>
        <taxon>Syntrophorhabdia</taxon>
        <taxon>Syntrophorhabdales</taxon>
        <taxon>Syntrophorhabdaceae</taxon>
        <taxon>Syntrophorhabdus</taxon>
    </lineage>
</organism>
<gene>
    <name evidence="23" type="ORF">GXY80_02475</name>
</gene>
<evidence type="ECO:0000256" key="5">
    <source>
        <dbReference type="ARBA" id="ARBA00022645"/>
    </source>
</evidence>
<feature type="compositionally biased region" description="Basic and acidic residues" evidence="19">
    <location>
        <begin position="711"/>
        <end position="738"/>
    </location>
</feature>
<comment type="subcellular location">
    <subcellularLocation>
        <location evidence="1">Membrane</location>
    </subcellularLocation>
</comment>
<proteinExistence type="inferred from homology"/>
<dbReference type="GO" id="GO:0009252">
    <property type="term" value="P:peptidoglycan biosynthetic process"/>
    <property type="evidence" value="ECO:0007669"/>
    <property type="project" value="UniProtKB-KW"/>
</dbReference>
<evidence type="ECO:0000256" key="4">
    <source>
        <dbReference type="ARBA" id="ARBA00007739"/>
    </source>
</evidence>
<dbReference type="GO" id="GO:0008658">
    <property type="term" value="F:penicillin binding"/>
    <property type="evidence" value="ECO:0007669"/>
    <property type="project" value="InterPro"/>
</dbReference>
<keyword evidence="14 20" id="KW-0472">Membrane</keyword>
<comment type="catalytic activity">
    <reaction evidence="18">
        <text>[GlcNAc-(1-&gt;4)-Mur2Ac(oyl-L-Ala-gamma-D-Glu-L-Lys-D-Ala-D-Ala)](n)-di-trans,octa-cis-undecaprenyl diphosphate + beta-D-GlcNAc-(1-&gt;4)-Mur2Ac(oyl-L-Ala-gamma-D-Glu-L-Lys-D-Ala-D-Ala)-di-trans,octa-cis-undecaprenyl diphosphate = [GlcNAc-(1-&gt;4)-Mur2Ac(oyl-L-Ala-gamma-D-Glu-L-Lys-D-Ala-D-Ala)](n+1)-di-trans,octa-cis-undecaprenyl diphosphate + di-trans,octa-cis-undecaprenyl diphosphate + H(+)</text>
        <dbReference type="Rhea" id="RHEA:23708"/>
        <dbReference type="Rhea" id="RHEA-COMP:9602"/>
        <dbReference type="Rhea" id="RHEA-COMP:9603"/>
        <dbReference type="ChEBI" id="CHEBI:15378"/>
        <dbReference type="ChEBI" id="CHEBI:58405"/>
        <dbReference type="ChEBI" id="CHEBI:60033"/>
        <dbReference type="ChEBI" id="CHEBI:78435"/>
        <dbReference type="EC" id="2.4.99.28"/>
    </reaction>
</comment>
<evidence type="ECO:0000313" key="24">
    <source>
        <dbReference type="Proteomes" id="UP000777265"/>
    </source>
</evidence>
<keyword evidence="10" id="KW-0378">Hydrolase</keyword>